<feature type="transmembrane region" description="Helical" evidence="1">
    <location>
        <begin position="68"/>
        <end position="87"/>
    </location>
</feature>
<feature type="domain" description="FecR protein" evidence="2">
    <location>
        <begin position="160"/>
        <end position="253"/>
    </location>
</feature>
<evidence type="ECO:0000259" key="3">
    <source>
        <dbReference type="Pfam" id="PF16344"/>
    </source>
</evidence>
<keyword evidence="1" id="KW-0812">Transmembrane</keyword>
<dbReference type="GO" id="GO:0016989">
    <property type="term" value="F:sigma factor antagonist activity"/>
    <property type="evidence" value="ECO:0007669"/>
    <property type="project" value="TreeGrafter"/>
</dbReference>
<keyword evidence="5" id="KW-1185">Reference proteome</keyword>
<dbReference type="PANTHER" id="PTHR30273:SF2">
    <property type="entry name" value="PROTEIN FECR"/>
    <property type="match status" value="1"/>
</dbReference>
<evidence type="ECO:0000259" key="2">
    <source>
        <dbReference type="Pfam" id="PF04773"/>
    </source>
</evidence>
<evidence type="ECO:0000256" key="1">
    <source>
        <dbReference type="SAM" id="Phobius"/>
    </source>
</evidence>
<comment type="caution">
    <text evidence="4">The sequence shown here is derived from an EMBL/GenBank/DDBJ whole genome shotgun (WGS) entry which is preliminary data.</text>
</comment>
<dbReference type="InterPro" id="IPR032508">
    <property type="entry name" value="FecR_C"/>
</dbReference>
<dbReference type="Pfam" id="PF16344">
    <property type="entry name" value="FecR_C"/>
    <property type="match status" value="1"/>
</dbReference>
<name>A0A2U2PIK8_9SPHI</name>
<dbReference type="OrthoDB" id="1099963at2"/>
<dbReference type="Gene3D" id="3.55.50.30">
    <property type="match status" value="1"/>
</dbReference>
<keyword evidence="1" id="KW-0472">Membrane</keyword>
<organism evidence="4 5">
    <name type="scientific">Pararcticibacter amylolyticus</name>
    <dbReference type="NCBI Taxonomy" id="2173175"/>
    <lineage>
        <taxon>Bacteria</taxon>
        <taxon>Pseudomonadati</taxon>
        <taxon>Bacteroidota</taxon>
        <taxon>Sphingobacteriia</taxon>
        <taxon>Sphingobacteriales</taxon>
        <taxon>Sphingobacteriaceae</taxon>
        <taxon>Pararcticibacter</taxon>
    </lineage>
</organism>
<dbReference type="InterPro" id="IPR006860">
    <property type="entry name" value="FecR"/>
</dbReference>
<evidence type="ECO:0000313" key="4">
    <source>
        <dbReference type="EMBL" id="PWG81221.1"/>
    </source>
</evidence>
<dbReference type="Pfam" id="PF04773">
    <property type="entry name" value="FecR"/>
    <property type="match status" value="1"/>
</dbReference>
<feature type="domain" description="Protein FecR C-terminal" evidence="3">
    <location>
        <begin position="290"/>
        <end position="358"/>
    </location>
</feature>
<proteinExistence type="predicted"/>
<reference evidence="4 5" key="1">
    <citation type="submission" date="2018-04" db="EMBL/GenBank/DDBJ databases">
        <title>Pedobacter chongqingensis sp. nov., isolated from a rottenly hemp rope.</title>
        <authorList>
            <person name="Cai Y."/>
        </authorList>
    </citation>
    <scope>NUCLEOTIDE SEQUENCE [LARGE SCALE GENOMIC DNA]</scope>
    <source>
        <strain evidence="4 5">FJ4-8</strain>
    </source>
</reference>
<dbReference type="AlphaFoldDB" id="A0A2U2PIK8"/>
<dbReference type="EMBL" id="QEAS01000005">
    <property type="protein sequence ID" value="PWG81221.1"/>
    <property type="molecule type" value="Genomic_DNA"/>
</dbReference>
<accession>A0A2U2PIK8</accession>
<evidence type="ECO:0000313" key="5">
    <source>
        <dbReference type="Proteomes" id="UP000245647"/>
    </source>
</evidence>
<gene>
    <name evidence="4" type="ORF">DDR33_07515</name>
</gene>
<dbReference type="Proteomes" id="UP000245647">
    <property type="component" value="Unassembled WGS sequence"/>
</dbReference>
<sequence length="361" mass="40264">MLEQDENAKRTLIERYIEGAASESELMVFFDLMGRQEIDRLVSEYMDKEVEQMLARQRPAPVSPVRRYAAIAAVILITLSAGVFFLVRSDPDKQVIDRRPALSQGTLTLANGRKIILNKALNGKIADQNGMVISVDDQRQITFSGKVTDQNANLFNSVATARGEKLAYPVVLADGTKVWLNAASSITFPVAFNGKKRIVKLTGEAYFDVAHDESRQFEVETRDQIIKDIGTSFNINAYEDEPAMHTTLISGSASVNNIVIKPGQQAVGAGAQLKITDVNTDGVVAWKNNYFKLDNEELTAIMREISRWYNVEVVYADQIDNQKYYGTINRFSDLSKVLDKLESTGTVKFKAEGNKVTVYKK</sequence>
<keyword evidence="1" id="KW-1133">Transmembrane helix</keyword>
<dbReference type="PANTHER" id="PTHR30273">
    <property type="entry name" value="PERIPLASMIC SIGNAL SENSOR AND SIGMA FACTOR ACTIVATOR FECR-RELATED"/>
    <property type="match status" value="1"/>
</dbReference>
<dbReference type="Gene3D" id="2.60.120.1440">
    <property type="match status" value="1"/>
</dbReference>
<dbReference type="RefSeq" id="WP_109415163.1">
    <property type="nucleotide sequence ID" value="NZ_QEAS01000005.1"/>
</dbReference>
<dbReference type="PIRSF" id="PIRSF018266">
    <property type="entry name" value="FecR"/>
    <property type="match status" value="1"/>
</dbReference>
<dbReference type="InterPro" id="IPR012373">
    <property type="entry name" value="Ferrdict_sens_TM"/>
</dbReference>
<protein>
    <submittedName>
        <fullName evidence="4">Anti-sigma factor</fullName>
    </submittedName>
</protein>